<protein>
    <submittedName>
        <fullName evidence="2">Uncharacterized protein</fullName>
    </submittedName>
</protein>
<name>A0A849VSA3_9HYPH</name>
<proteinExistence type="predicted"/>
<keyword evidence="1" id="KW-0812">Transmembrane</keyword>
<keyword evidence="1" id="KW-1133">Transmembrane helix</keyword>
<comment type="caution">
    <text evidence="2">The sequence shown here is derived from an EMBL/GenBank/DDBJ whole genome shotgun (WGS) entry which is preliminary data.</text>
</comment>
<organism evidence="2 3">
    <name type="scientific">Phyllobacterium pellucidum</name>
    <dbReference type="NCBI Taxonomy" id="2740464"/>
    <lineage>
        <taxon>Bacteria</taxon>
        <taxon>Pseudomonadati</taxon>
        <taxon>Pseudomonadota</taxon>
        <taxon>Alphaproteobacteria</taxon>
        <taxon>Hyphomicrobiales</taxon>
        <taxon>Phyllobacteriaceae</taxon>
        <taxon>Phyllobacterium</taxon>
    </lineage>
</organism>
<gene>
    <name evidence="2" type="ORF">HQ945_16640</name>
</gene>
<dbReference type="EMBL" id="JABUMX010000004">
    <property type="protein sequence ID" value="NTS32888.1"/>
    <property type="molecule type" value="Genomic_DNA"/>
</dbReference>
<evidence type="ECO:0000313" key="2">
    <source>
        <dbReference type="EMBL" id="NTS32888.1"/>
    </source>
</evidence>
<evidence type="ECO:0000256" key="1">
    <source>
        <dbReference type="SAM" id="Phobius"/>
    </source>
</evidence>
<reference evidence="2 3" key="1">
    <citation type="submission" date="2020-05" db="EMBL/GenBank/DDBJ databases">
        <authorList>
            <person name="Kim M.K."/>
        </authorList>
    </citation>
    <scope>NUCLEOTIDE SEQUENCE [LARGE SCALE GENOMIC DNA]</scope>
    <source>
        <strain evidence="2 3">BT25</strain>
    </source>
</reference>
<dbReference type="RefSeq" id="WP_091923151.1">
    <property type="nucleotide sequence ID" value="NZ_JABUMX010000004.1"/>
</dbReference>
<evidence type="ECO:0000313" key="3">
    <source>
        <dbReference type="Proteomes" id="UP000550508"/>
    </source>
</evidence>
<dbReference type="AlphaFoldDB" id="A0A849VSA3"/>
<sequence>MHDLTLILAIAVVAFLAYQAEVDDRPPADQEPPKRARTANWKLRVGAIAIVALLFAAMFLT</sequence>
<dbReference type="Proteomes" id="UP000550508">
    <property type="component" value="Unassembled WGS sequence"/>
</dbReference>
<feature type="transmembrane region" description="Helical" evidence="1">
    <location>
        <begin position="43"/>
        <end position="60"/>
    </location>
</feature>
<keyword evidence="3" id="KW-1185">Reference proteome</keyword>
<accession>A0A849VSA3</accession>
<keyword evidence="1" id="KW-0472">Membrane</keyword>